<proteinExistence type="predicted"/>
<keyword evidence="2" id="KW-1185">Reference proteome</keyword>
<evidence type="ECO:0000313" key="1">
    <source>
        <dbReference type="EMBL" id="KAJ1943522.1"/>
    </source>
</evidence>
<dbReference type="Proteomes" id="UP001150603">
    <property type="component" value="Unassembled WGS sequence"/>
</dbReference>
<dbReference type="EMBL" id="JANBPW010001686">
    <property type="protein sequence ID" value="KAJ1943522.1"/>
    <property type="molecule type" value="Genomic_DNA"/>
</dbReference>
<organism evidence="1 2">
    <name type="scientific">Linderina macrospora</name>
    <dbReference type="NCBI Taxonomy" id="4868"/>
    <lineage>
        <taxon>Eukaryota</taxon>
        <taxon>Fungi</taxon>
        <taxon>Fungi incertae sedis</taxon>
        <taxon>Zoopagomycota</taxon>
        <taxon>Kickxellomycotina</taxon>
        <taxon>Kickxellomycetes</taxon>
        <taxon>Kickxellales</taxon>
        <taxon>Kickxellaceae</taxon>
        <taxon>Linderina</taxon>
    </lineage>
</organism>
<comment type="caution">
    <text evidence="1">The sequence shown here is derived from an EMBL/GenBank/DDBJ whole genome shotgun (WGS) entry which is preliminary data.</text>
</comment>
<accession>A0ACC1J9W1</accession>
<name>A0ACC1J9W1_9FUNG</name>
<sequence length="309" mass="34216">MLQERVSDAQRIATLELKELQAKKGGKGKRSRDDDDDNSQRITADDAKKIRKGVEMADTQDLFAELFGDTSDGDDAGSSDIDSGFAHHDVLLQLMSATAATPWRDCSDLHIDEPVPGFKIHRDALSPALCSAFFNWLTAEYFPHTSVDTSEKRINQGMHFGAMADDSTPFGFLSRICHEHPQLLPEDVRERPVLFDQAIINLYDPGEGIGDHMDLLRFGDGISGFSFGEPALLRLRPVRDEDIARAARYADYDDGVEPGEVLVWINPGDIYAMAGDARFRWSHGFPACDSSGNSVLCGRRISITLRKLA</sequence>
<protein>
    <submittedName>
        <fullName evidence="1">Uncharacterized protein</fullName>
    </submittedName>
</protein>
<reference evidence="1" key="1">
    <citation type="submission" date="2022-07" db="EMBL/GenBank/DDBJ databases">
        <title>Phylogenomic reconstructions and comparative analyses of Kickxellomycotina fungi.</title>
        <authorList>
            <person name="Reynolds N.K."/>
            <person name="Stajich J.E."/>
            <person name="Barry K."/>
            <person name="Grigoriev I.V."/>
            <person name="Crous P."/>
            <person name="Smith M.E."/>
        </authorList>
    </citation>
    <scope>NUCLEOTIDE SEQUENCE</scope>
    <source>
        <strain evidence="1">NRRL 5244</strain>
    </source>
</reference>
<evidence type="ECO:0000313" key="2">
    <source>
        <dbReference type="Proteomes" id="UP001150603"/>
    </source>
</evidence>
<gene>
    <name evidence="1" type="ORF">FBU59_002884</name>
</gene>